<name>A0A5B2W2L1_9BACT</name>
<keyword evidence="6" id="KW-0732">Signal</keyword>
<sequence length="183" mass="21094">MRRYRKMVWLSICLLSFYACENDMQSIMRLDQKAAAVEEGINIESLYSQTGRVRAKLTAPTMLRYLDRPSYVEFNNGLKVLSYNDSLHVESTVTAKYGKYFENDDNVFLRDSVVVVNKEGKRLDCNELNWDSKRGKFFSNKPVRISTPTDTIYGTGLESNQDFSDYNIINPRGQVLVQDSTLQ</sequence>
<evidence type="ECO:0000256" key="4">
    <source>
        <dbReference type="ARBA" id="ARBA00022989"/>
    </source>
</evidence>
<evidence type="ECO:0000256" key="5">
    <source>
        <dbReference type="ARBA" id="ARBA00023136"/>
    </source>
</evidence>
<comment type="caution">
    <text evidence="7">The sequence shown here is derived from an EMBL/GenBank/DDBJ whole genome shotgun (WGS) entry which is preliminary data.</text>
</comment>
<reference evidence="7 8" key="2">
    <citation type="submission" date="2019-09" db="EMBL/GenBank/DDBJ databases">
        <authorList>
            <person name="Jin C."/>
        </authorList>
    </citation>
    <scope>NUCLEOTIDE SEQUENCE [LARGE SCALE GENOMIC DNA]</scope>
    <source>
        <strain evidence="7 8">BN140078</strain>
    </source>
</reference>
<dbReference type="Proteomes" id="UP000324611">
    <property type="component" value="Unassembled WGS sequence"/>
</dbReference>
<evidence type="ECO:0000256" key="1">
    <source>
        <dbReference type="ARBA" id="ARBA00022475"/>
    </source>
</evidence>
<feature type="signal peptide" evidence="6">
    <location>
        <begin position="1"/>
        <end position="21"/>
    </location>
</feature>
<reference evidence="7 8" key="1">
    <citation type="submission" date="2019-09" db="EMBL/GenBank/DDBJ databases">
        <title>Chitinophaga ginsengihumi sp. nov., isolated from soil of ginseng rhizosphere.</title>
        <authorList>
            <person name="Lee J."/>
        </authorList>
    </citation>
    <scope>NUCLEOTIDE SEQUENCE [LARGE SCALE GENOMIC DNA]</scope>
    <source>
        <strain evidence="7 8">BN140078</strain>
    </source>
</reference>
<keyword evidence="2" id="KW-0997">Cell inner membrane</keyword>
<dbReference type="GO" id="GO:0005886">
    <property type="term" value="C:plasma membrane"/>
    <property type="evidence" value="ECO:0007669"/>
    <property type="project" value="InterPro"/>
</dbReference>
<dbReference type="InterPro" id="IPR026265">
    <property type="entry name" value="LptC"/>
</dbReference>
<protein>
    <submittedName>
        <fullName evidence="7">LPS export ABC transporter periplasmic protein LptC</fullName>
    </submittedName>
</protein>
<gene>
    <name evidence="7" type="primary">lptC</name>
    <name evidence="7" type="ORF">F0L74_01825</name>
</gene>
<evidence type="ECO:0000313" key="7">
    <source>
        <dbReference type="EMBL" id="KAA2244737.1"/>
    </source>
</evidence>
<dbReference type="AlphaFoldDB" id="A0A5B2W2L1"/>
<dbReference type="InterPro" id="IPR052363">
    <property type="entry name" value="LPS_export_LptC"/>
</dbReference>
<dbReference type="InterPro" id="IPR010664">
    <property type="entry name" value="LipoPS_assembly_LptC-rel"/>
</dbReference>
<evidence type="ECO:0000256" key="3">
    <source>
        <dbReference type="ARBA" id="ARBA00022692"/>
    </source>
</evidence>
<keyword evidence="5" id="KW-0472">Membrane</keyword>
<keyword evidence="8" id="KW-1185">Reference proteome</keyword>
<dbReference type="Pfam" id="PF06835">
    <property type="entry name" value="LptC"/>
    <property type="match status" value="1"/>
</dbReference>
<dbReference type="NCBIfam" id="TIGR04409">
    <property type="entry name" value="LptC_YrbK"/>
    <property type="match status" value="1"/>
</dbReference>
<dbReference type="PANTHER" id="PTHR37481:SF1">
    <property type="entry name" value="LIPOPOLYSACCHARIDE EXPORT SYSTEM PROTEIN LPTC"/>
    <property type="match status" value="1"/>
</dbReference>
<dbReference type="EMBL" id="VUOC01000001">
    <property type="protein sequence ID" value="KAA2244737.1"/>
    <property type="molecule type" value="Genomic_DNA"/>
</dbReference>
<dbReference type="PROSITE" id="PS51257">
    <property type="entry name" value="PROKAR_LIPOPROTEIN"/>
    <property type="match status" value="1"/>
</dbReference>
<dbReference type="Gene3D" id="2.60.450.10">
    <property type="entry name" value="Lipopolysaccharide (LPS) transport protein A like domain"/>
    <property type="match status" value="1"/>
</dbReference>
<keyword evidence="4" id="KW-1133">Transmembrane helix</keyword>
<proteinExistence type="predicted"/>
<feature type="chain" id="PRO_5022909012" evidence="6">
    <location>
        <begin position="22"/>
        <end position="183"/>
    </location>
</feature>
<evidence type="ECO:0000256" key="6">
    <source>
        <dbReference type="SAM" id="SignalP"/>
    </source>
</evidence>
<dbReference type="GO" id="GO:0015221">
    <property type="term" value="F:lipopolysaccharide transmembrane transporter activity"/>
    <property type="evidence" value="ECO:0007669"/>
    <property type="project" value="InterPro"/>
</dbReference>
<dbReference type="PANTHER" id="PTHR37481">
    <property type="entry name" value="LIPOPOLYSACCHARIDE EXPORT SYSTEM PROTEIN LPTC"/>
    <property type="match status" value="1"/>
</dbReference>
<evidence type="ECO:0000313" key="8">
    <source>
        <dbReference type="Proteomes" id="UP000324611"/>
    </source>
</evidence>
<dbReference type="RefSeq" id="WP_149836134.1">
    <property type="nucleotide sequence ID" value="NZ_VUOC01000001.1"/>
</dbReference>
<dbReference type="GO" id="GO:0017089">
    <property type="term" value="F:glycolipid transfer activity"/>
    <property type="evidence" value="ECO:0007669"/>
    <property type="project" value="TreeGrafter"/>
</dbReference>
<organism evidence="7 8">
    <name type="scientific">Chitinophaga agrisoli</name>
    <dbReference type="NCBI Taxonomy" id="2607653"/>
    <lineage>
        <taxon>Bacteria</taxon>
        <taxon>Pseudomonadati</taxon>
        <taxon>Bacteroidota</taxon>
        <taxon>Chitinophagia</taxon>
        <taxon>Chitinophagales</taxon>
        <taxon>Chitinophagaceae</taxon>
        <taxon>Chitinophaga</taxon>
    </lineage>
</organism>
<accession>A0A5B2W2L1</accession>
<evidence type="ECO:0000256" key="2">
    <source>
        <dbReference type="ARBA" id="ARBA00022519"/>
    </source>
</evidence>
<keyword evidence="1" id="KW-1003">Cell membrane</keyword>
<dbReference type="GO" id="GO:0030288">
    <property type="term" value="C:outer membrane-bounded periplasmic space"/>
    <property type="evidence" value="ECO:0007669"/>
    <property type="project" value="TreeGrafter"/>
</dbReference>
<keyword evidence="3" id="KW-0812">Transmembrane</keyword>